<organism evidence="2 3">
    <name type="scientific">Desmophyllum pertusum</name>
    <dbReference type="NCBI Taxonomy" id="174260"/>
    <lineage>
        <taxon>Eukaryota</taxon>
        <taxon>Metazoa</taxon>
        <taxon>Cnidaria</taxon>
        <taxon>Anthozoa</taxon>
        <taxon>Hexacorallia</taxon>
        <taxon>Scleractinia</taxon>
        <taxon>Caryophylliina</taxon>
        <taxon>Caryophylliidae</taxon>
        <taxon>Desmophyllum</taxon>
    </lineage>
</organism>
<dbReference type="AlphaFoldDB" id="A0A9X0CTZ8"/>
<accession>A0A9X0CTZ8</accession>
<dbReference type="InterPro" id="IPR040521">
    <property type="entry name" value="KDZ"/>
</dbReference>
<reference evidence="2" key="1">
    <citation type="submission" date="2023-01" db="EMBL/GenBank/DDBJ databases">
        <title>Genome assembly of the deep-sea coral Lophelia pertusa.</title>
        <authorList>
            <person name="Herrera S."/>
            <person name="Cordes E."/>
        </authorList>
    </citation>
    <scope>NUCLEOTIDE SEQUENCE</scope>
    <source>
        <strain evidence="2">USNM1676648</strain>
        <tissue evidence="2">Polyp</tissue>
    </source>
</reference>
<protein>
    <submittedName>
        <fullName evidence="2">Uncharacterized protein</fullName>
    </submittedName>
</protein>
<dbReference type="Pfam" id="PF18758">
    <property type="entry name" value="KDZ"/>
    <property type="match status" value="1"/>
</dbReference>
<sequence length="766" mass="86124">MGFYQKRMPGTSESSFVRALEDVSVMNGRASTINHSTFSRSFKEWKFCQFELDNLQGQNWMKCPTCSVFQHSCHVDGNMKLYRYRSSGGQRRQSYYEDRFVANKGDVDSHMKKVYAKQSKEKDNRCGESHWQAVSNKGKKTAKLDETGLEIAGCRHGLAQWAVNMYQGELYGYANYIHLKKMIPAGVMYFWEDIVCKYWKWAKKAGGMEGSGMRPALSVMHAKAHNWTCQVIWGGRLQDGSACSTGEEVEQINAHMSRCGNTTKYMLPENREELITEHALSWNKRKITGMVQSLAQRYTRAVKMKAESFKDFNDVLDTYSVSLDDFKSDEWKDIVVNHAHEVEAFQGNSNSVMRLQDEIEMLVSAIEQTTHSMNRLAATPIRIKRIIVEKHEMTKRWDEEIALIKKEMANFIAFYMDVSIPDLERVVVELQDKLENPDCGSDLQLNNNEASVQPVDVEQNDMKYRTISPSALVLQGKLSCAKKGIAFCKYQICCAASKFKTALNGSGYEECLDNEHVAENEDVNDDDVDDGKYDSTGVSSDDEIVDSNPPTADDDIAVLGEEIPHCDTFSWTFPVEISQSTLDGRNGSSACSVIALIFAHEVWHNHLELQPTSSLSPPWVMLLCASIRVGNRLYDCCRHSLPHRFLSASEAACVAEQCVSVSVHSPLGVRVCDDHAPTTLVHQLSVLCNGTQGNAALLIANEKTVVFIALRSQSIVLVDTHRHGLHGAEILLGRQHSLHQFIGACQKVLDLNDDTYANLSFITFNS</sequence>
<evidence type="ECO:0000313" key="3">
    <source>
        <dbReference type="Proteomes" id="UP001163046"/>
    </source>
</evidence>
<dbReference type="OrthoDB" id="5985655at2759"/>
<dbReference type="PANTHER" id="PTHR33104">
    <property type="entry name" value="SI:DKEY-29D5.2"/>
    <property type="match status" value="1"/>
</dbReference>
<keyword evidence="3" id="KW-1185">Reference proteome</keyword>
<gene>
    <name evidence="2" type="ORF">OS493_012971</name>
</gene>
<evidence type="ECO:0000313" key="2">
    <source>
        <dbReference type="EMBL" id="KAJ7373379.1"/>
    </source>
</evidence>
<dbReference type="PANTHER" id="PTHR33104:SF2">
    <property type="entry name" value="CXC3 LIKE CYSTEINE CLUSTER DOMAIN-CONTAINING PROTEIN"/>
    <property type="match status" value="1"/>
</dbReference>
<feature type="region of interest" description="Disordered" evidence="1">
    <location>
        <begin position="518"/>
        <end position="540"/>
    </location>
</feature>
<comment type="caution">
    <text evidence="2">The sequence shown here is derived from an EMBL/GenBank/DDBJ whole genome shotgun (WGS) entry which is preliminary data.</text>
</comment>
<evidence type="ECO:0000256" key="1">
    <source>
        <dbReference type="SAM" id="MobiDB-lite"/>
    </source>
</evidence>
<name>A0A9X0CTZ8_9CNID</name>
<dbReference type="Proteomes" id="UP001163046">
    <property type="component" value="Unassembled WGS sequence"/>
</dbReference>
<proteinExistence type="predicted"/>
<dbReference type="EMBL" id="MU826831">
    <property type="protein sequence ID" value="KAJ7373379.1"/>
    <property type="molecule type" value="Genomic_DNA"/>
</dbReference>
<feature type="compositionally biased region" description="Acidic residues" evidence="1">
    <location>
        <begin position="520"/>
        <end position="529"/>
    </location>
</feature>